<evidence type="ECO:0000313" key="2">
    <source>
        <dbReference type="Proteomes" id="UP000309174"/>
    </source>
</evidence>
<accession>A0A5C4JE37</accession>
<dbReference type="OrthoDB" id="3627085at2"/>
<dbReference type="Gene3D" id="1.10.287.1060">
    <property type="entry name" value="ESAT-6-like"/>
    <property type="match status" value="1"/>
</dbReference>
<organism evidence="1 2">
    <name type="scientific">Actinomadura soli</name>
    <dbReference type="NCBI Taxonomy" id="2508997"/>
    <lineage>
        <taxon>Bacteria</taxon>
        <taxon>Bacillati</taxon>
        <taxon>Actinomycetota</taxon>
        <taxon>Actinomycetes</taxon>
        <taxon>Streptosporangiales</taxon>
        <taxon>Thermomonosporaceae</taxon>
        <taxon>Actinomadura</taxon>
    </lineage>
</organism>
<sequence>MTVNGYEVQPDTLRSAAKGLAEAGDQLDQEWSNLKSTVQGMGEPWGADDIGMLIGESYKAIEGQADESFTGAAEDLSGYGEKLTALADNHEKAEQKMVGEVSSISAALNGVQEV</sequence>
<dbReference type="EMBL" id="VCKW01000050">
    <property type="protein sequence ID" value="TMR02437.1"/>
    <property type="molecule type" value="Genomic_DNA"/>
</dbReference>
<name>A0A5C4JE37_9ACTN</name>
<dbReference type="AlphaFoldDB" id="A0A5C4JE37"/>
<dbReference type="Proteomes" id="UP000309174">
    <property type="component" value="Unassembled WGS sequence"/>
</dbReference>
<dbReference type="InterPro" id="IPR036689">
    <property type="entry name" value="ESAT-6-like_sf"/>
</dbReference>
<keyword evidence="2" id="KW-1185">Reference proteome</keyword>
<reference evidence="1 2" key="1">
    <citation type="submission" date="2019-05" db="EMBL/GenBank/DDBJ databases">
        <title>Draft genome sequence of Actinomadura sp. 14C53.</title>
        <authorList>
            <person name="Saricaoglu S."/>
            <person name="Isik K."/>
        </authorList>
    </citation>
    <scope>NUCLEOTIDE SEQUENCE [LARGE SCALE GENOMIC DNA]</scope>
    <source>
        <strain evidence="1 2">14C53</strain>
    </source>
</reference>
<comment type="caution">
    <text evidence="1">The sequence shown here is derived from an EMBL/GenBank/DDBJ whole genome shotgun (WGS) entry which is preliminary data.</text>
</comment>
<dbReference type="RefSeq" id="WP_138645265.1">
    <property type="nucleotide sequence ID" value="NZ_VCKW01000050.1"/>
</dbReference>
<protein>
    <submittedName>
        <fullName evidence="1">PE domain-containing protein</fullName>
    </submittedName>
</protein>
<evidence type="ECO:0000313" key="1">
    <source>
        <dbReference type="EMBL" id="TMR02437.1"/>
    </source>
</evidence>
<gene>
    <name evidence="1" type="ORF">ETD83_12510</name>
</gene>
<proteinExistence type="predicted"/>
<dbReference type="SUPFAM" id="SSF140453">
    <property type="entry name" value="EsxAB dimer-like"/>
    <property type="match status" value="1"/>
</dbReference>